<organism evidence="1 2">
    <name type="scientific">Marchantia polymorpha</name>
    <name type="common">Common liverwort</name>
    <name type="synonym">Marchantia aquatica</name>
    <dbReference type="NCBI Taxonomy" id="3197"/>
    <lineage>
        <taxon>Eukaryota</taxon>
        <taxon>Viridiplantae</taxon>
        <taxon>Streptophyta</taxon>
        <taxon>Embryophyta</taxon>
        <taxon>Marchantiophyta</taxon>
        <taxon>Marchantiopsida</taxon>
        <taxon>Marchantiidae</taxon>
        <taxon>Marchantiales</taxon>
        <taxon>Marchantiaceae</taxon>
        <taxon>Marchantia</taxon>
    </lineage>
</organism>
<name>A0A2R6X9Q6_MARPO</name>
<dbReference type="InterPro" id="IPR044987">
    <property type="entry name" value="AtMg00030-like"/>
</dbReference>
<dbReference type="OrthoDB" id="1463608at2759"/>
<accession>A0A2R6X9Q6</accession>
<dbReference type="AlphaFoldDB" id="A0A2R6X9Q6"/>
<evidence type="ECO:0000313" key="2">
    <source>
        <dbReference type="Proteomes" id="UP000244005"/>
    </source>
</evidence>
<protein>
    <submittedName>
        <fullName evidence="1">Uncharacterized protein</fullName>
    </submittedName>
</protein>
<dbReference type="Gramene" id="Mp2g00390.1">
    <property type="protein sequence ID" value="Mp2g00390.1.cds"/>
    <property type="gene ID" value="Mp2g00390"/>
</dbReference>
<evidence type="ECO:0000313" key="1">
    <source>
        <dbReference type="EMBL" id="PTQ42819.1"/>
    </source>
</evidence>
<gene>
    <name evidence="1" type="ORF">MARPO_0028s0112</name>
</gene>
<reference evidence="2" key="1">
    <citation type="journal article" date="2017" name="Cell">
        <title>Insights into land plant evolution garnered from the Marchantia polymorpha genome.</title>
        <authorList>
            <person name="Bowman J.L."/>
            <person name="Kohchi T."/>
            <person name="Yamato K.T."/>
            <person name="Jenkins J."/>
            <person name="Shu S."/>
            <person name="Ishizaki K."/>
            <person name="Yamaoka S."/>
            <person name="Nishihama R."/>
            <person name="Nakamura Y."/>
            <person name="Berger F."/>
            <person name="Adam C."/>
            <person name="Aki S.S."/>
            <person name="Althoff F."/>
            <person name="Araki T."/>
            <person name="Arteaga-Vazquez M.A."/>
            <person name="Balasubrmanian S."/>
            <person name="Barry K."/>
            <person name="Bauer D."/>
            <person name="Boehm C.R."/>
            <person name="Briginshaw L."/>
            <person name="Caballero-Perez J."/>
            <person name="Catarino B."/>
            <person name="Chen F."/>
            <person name="Chiyoda S."/>
            <person name="Chovatia M."/>
            <person name="Davies K.M."/>
            <person name="Delmans M."/>
            <person name="Demura T."/>
            <person name="Dierschke T."/>
            <person name="Dolan L."/>
            <person name="Dorantes-Acosta A.E."/>
            <person name="Eklund D.M."/>
            <person name="Florent S.N."/>
            <person name="Flores-Sandoval E."/>
            <person name="Fujiyama A."/>
            <person name="Fukuzawa H."/>
            <person name="Galik B."/>
            <person name="Grimanelli D."/>
            <person name="Grimwood J."/>
            <person name="Grossniklaus U."/>
            <person name="Hamada T."/>
            <person name="Haseloff J."/>
            <person name="Hetherington A.J."/>
            <person name="Higo A."/>
            <person name="Hirakawa Y."/>
            <person name="Hundley H.N."/>
            <person name="Ikeda Y."/>
            <person name="Inoue K."/>
            <person name="Inoue S.I."/>
            <person name="Ishida S."/>
            <person name="Jia Q."/>
            <person name="Kakita M."/>
            <person name="Kanazawa T."/>
            <person name="Kawai Y."/>
            <person name="Kawashima T."/>
            <person name="Kennedy M."/>
            <person name="Kinose K."/>
            <person name="Kinoshita T."/>
            <person name="Kohara Y."/>
            <person name="Koide E."/>
            <person name="Komatsu K."/>
            <person name="Kopischke S."/>
            <person name="Kubo M."/>
            <person name="Kyozuka J."/>
            <person name="Lagercrantz U."/>
            <person name="Lin S.S."/>
            <person name="Lindquist E."/>
            <person name="Lipzen A.M."/>
            <person name="Lu C.W."/>
            <person name="De Luna E."/>
            <person name="Martienssen R.A."/>
            <person name="Minamino N."/>
            <person name="Mizutani M."/>
            <person name="Mizutani M."/>
            <person name="Mochizuki N."/>
            <person name="Monte I."/>
            <person name="Mosher R."/>
            <person name="Nagasaki H."/>
            <person name="Nakagami H."/>
            <person name="Naramoto S."/>
            <person name="Nishitani K."/>
            <person name="Ohtani M."/>
            <person name="Okamoto T."/>
            <person name="Okumura M."/>
            <person name="Phillips J."/>
            <person name="Pollak B."/>
            <person name="Reinders A."/>
            <person name="Rovekamp M."/>
            <person name="Sano R."/>
            <person name="Sawa S."/>
            <person name="Schmid M.W."/>
            <person name="Shirakawa M."/>
            <person name="Solano R."/>
            <person name="Spunde A."/>
            <person name="Suetsugu N."/>
            <person name="Sugano S."/>
            <person name="Sugiyama A."/>
            <person name="Sun R."/>
            <person name="Suzuki Y."/>
            <person name="Takenaka M."/>
            <person name="Takezawa D."/>
            <person name="Tomogane H."/>
            <person name="Tsuzuki M."/>
            <person name="Ueda T."/>
            <person name="Umeda M."/>
            <person name="Ward J.M."/>
            <person name="Watanabe Y."/>
            <person name="Yazaki K."/>
            <person name="Yokoyama R."/>
            <person name="Yoshitake Y."/>
            <person name="Yotsui I."/>
            <person name="Zachgo S."/>
            <person name="Schmutz J."/>
        </authorList>
    </citation>
    <scope>NUCLEOTIDE SEQUENCE [LARGE SCALE GENOMIC DNA]</scope>
    <source>
        <strain evidence="2">Tak-1</strain>
    </source>
</reference>
<proteinExistence type="predicted"/>
<sequence>MRKTHHTNATLPLGYGFPIGDPWITYDISPWRFAFESVHTSQCLGIYPMHYF</sequence>
<dbReference type="EMBL" id="KZ772700">
    <property type="protein sequence ID" value="PTQ42819.1"/>
    <property type="molecule type" value="Genomic_DNA"/>
</dbReference>
<keyword evidence="2" id="KW-1185">Reference proteome</keyword>
<dbReference type="PANTHER" id="PTHR37773:SF1">
    <property type="entry name" value="TRANSMEMBRANE PROTEIN"/>
    <property type="match status" value="1"/>
</dbReference>
<dbReference type="Proteomes" id="UP000244005">
    <property type="component" value="Unassembled WGS sequence"/>
</dbReference>
<dbReference type="PANTHER" id="PTHR37773">
    <property type="entry name" value="TRANSMEMBRANE PROTEIN"/>
    <property type="match status" value="1"/>
</dbReference>